<evidence type="ECO:0000313" key="1">
    <source>
        <dbReference type="EMBL" id="KAJ8454969.1"/>
    </source>
</evidence>
<comment type="caution">
    <text evidence="1">The sequence shown here is derived from an EMBL/GenBank/DDBJ whole genome shotgun (WGS) entry which is preliminary data.</text>
</comment>
<dbReference type="AlphaFoldDB" id="A0AAX5J491"/>
<proteinExistence type="predicted"/>
<reference evidence="1 2" key="1">
    <citation type="submission" date="2022-12" db="EMBL/GenBank/DDBJ databases">
        <title>Chromosome-scale assembly of the Ensete ventricosum genome.</title>
        <authorList>
            <person name="Dussert Y."/>
            <person name="Stocks J."/>
            <person name="Wendawek A."/>
            <person name="Woldeyes F."/>
            <person name="Nichols R.A."/>
            <person name="Borrell J.S."/>
        </authorList>
    </citation>
    <scope>NUCLEOTIDE SEQUENCE [LARGE SCALE GENOMIC DNA]</scope>
    <source>
        <strain evidence="2">cv. Maze</strain>
        <tissue evidence="1">Seeds</tissue>
    </source>
</reference>
<dbReference type="EMBL" id="JAQQAF010000158">
    <property type="protein sequence ID" value="KAJ8454969.1"/>
    <property type="molecule type" value="Genomic_DNA"/>
</dbReference>
<protein>
    <submittedName>
        <fullName evidence="1">Uncharacterized protein</fullName>
    </submittedName>
</protein>
<dbReference type="Proteomes" id="UP001222027">
    <property type="component" value="Unassembled WGS sequence"/>
</dbReference>
<sequence length="161" mass="17866">MLTWRRPTTLRACGVFARRSLPVVPSSPLAVFIGYTFHCAEILGAGSDDHPGALANYYRAGTPGPAMVQTQVKLCLVVNARQEKVEARQEKVACLKEGKEGASKHKGVLSLKVWKRCQNLLVYAFFSSTDCPYAQKEKPLLISVRKPLLVAVEFRYPRKSS</sequence>
<organism evidence="1 2">
    <name type="scientific">Ensete ventricosum</name>
    <name type="common">Abyssinian banana</name>
    <name type="synonym">Musa ensete</name>
    <dbReference type="NCBI Taxonomy" id="4639"/>
    <lineage>
        <taxon>Eukaryota</taxon>
        <taxon>Viridiplantae</taxon>
        <taxon>Streptophyta</taxon>
        <taxon>Embryophyta</taxon>
        <taxon>Tracheophyta</taxon>
        <taxon>Spermatophyta</taxon>
        <taxon>Magnoliopsida</taxon>
        <taxon>Liliopsida</taxon>
        <taxon>Zingiberales</taxon>
        <taxon>Musaceae</taxon>
        <taxon>Ensete</taxon>
    </lineage>
</organism>
<evidence type="ECO:0000313" key="2">
    <source>
        <dbReference type="Proteomes" id="UP001222027"/>
    </source>
</evidence>
<gene>
    <name evidence="1" type="ORF">OPV22_035200</name>
</gene>
<keyword evidence="2" id="KW-1185">Reference proteome</keyword>
<accession>A0AAX5J491</accession>
<name>A0AAX5J491_ENSVE</name>